<protein>
    <submittedName>
        <fullName evidence="1">Uncharacterized protein</fullName>
    </submittedName>
</protein>
<proteinExistence type="predicted"/>
<accession>A0A813DMP2</accession>
<evidence type="ECO:0000313" key="1">
    <source>
        <dbReference type="EMBL" id="CAE8587530.1"/>
    </source>
</evidence>
<reference evidence="1" key="1">
    <citation type="submission" date="2021-02" db="EMBL/GenBank/DDBJ databases">
        <authorList>
            <person name="Dougan E. K."/>
            <person name="Rhodes N."/>
            <person name="Thang M."/>
            <person name="Chan C."/>
        </authorList>
    </citation>
    <scope>NUCLEOTIDE SEQUENCE</scope>
</reference>
<dbReference type="EMBL" id="CAJNNV010002642">
    <property type="protein sequence ID" value="CAE8587530.1"/>
    <property type="molecule type" value="Genomic_DNA"/>
</dbReference>
<feature type="non-terminal residue" evidence="1">
    <location>
        <position position="150"/>
    </location>
</feature>
<dbReference type="AlphaFoldDB" id="A0A813DMP2"/>
<organism evidence="1 2">
    <name type="scientific">Polarella glacialis</name>
    <name type="common">Dinoflagellate</name>
    <dbReference type="NCBI Taxonomy" id="89957"/>
    <lineage>
        <taxon>Eukaryota</taxon>
        <taxon>Sar</taxon>
        <taxon>Alveolata</taxon>
        <taxon>Dinophyceae</taxon>
        <taxon>Suessiales</taxon>
        <taxon>Suessiaceae</taxon>
        <taxon>Polarella</taxon>
    </lineage>
</organism>
<name>A0A813DMP2_POLGL</name>
<dbReference type="Proteomes" id="UP000654075">
    <property type="component" value="Unassembled WGS sequence"/>
</dbReference>
<evidence type="ECO:0000313" key="2">
    <source>
        <dbReference type="Proteomes" id="UP000654075"/>
    </source>
</evidence>
<sequence>MLWQMAASLPLRGCQAASSSRGAAPLGRLPGSQNMRWKPQRPRLEARWVACSSSQCATLAAATTSLAVRGSSLRRKVAAAKQPAEGRVELLGHGESPAWSDMLLIAGSLAICGAAEPFTGSEVSGWAAVTVCVVTGLQTDLRGREVRIKG</sequence>
<comment type="caution">
    <text evidence="1">The sequence shown here is derived from an EMBL/GenBank/DDBJ whole genome shotgun (WGS) entry which is preliminary data.</text>
</comment>
<gene>
    <name evidence="1" type="ORF">PGLA1383_LOCUS6367</name>
</gene>
<keyword evidence="2" id="KW-1185">Reference proteome</keyword>